<keyword evidence="2" id="KW-1185">Reference proteome</keyword>
<name>A0A518DMN0_9BACT</name>
<accession>A0A518DMN0</accession>
<dbReference type="EMBL" id="CP036433">
    <property type="protein sequence ID" value="QDU93083.1"/>
    <property type="molecule type" value="Genomic_DNA"/>
</dbReference>
<dbReference type="AlphaFoldDB" id="A0A518DMN0"/>
<dbReference type="Proteomes" id="UP000317648">
    <property type="component" value="Chromosome"/>
</dbReference>
<dbReference type="KEGG" id="lcre:Pla8534_08620"/>
<protein>
    <submittedName>
        <fullName evidence="1">Uncharacterized protein</fullName>
    </submittedName>
</protein>
<sequence>MPWRFFNRLLLSSSHSRTDWRGGHEEDLTQRRKVPVGSGPFLEDQNGPAKPCQLGAIIGWPQLPVANCFSESRKMDTSDFVQKAIGPGLNLHSKKLTDDIEFHIAAPAKFSLKELLVAELARELMIEIDGLDDRQQSMLTDDRLLNNPEYSRAEHRLSFTISNKDLEDVFDKVCELITQ</sequence>
<organism evidence="1 2">
    <name type="scientific">Lignipirellula cremea</name>
    <dbReference type="NCBI Taxonomy" id="2528010"/>
    <lineage>
        <taxon>Bacteria</taxon>
        <taxon>Pseudomonadati</taxon>
        <taxon>Planctomycetota</taxon>
        <taxon>Planctomycetia</taxon>
        <taxon>Pirellulales</taxon>
        <taxon>Pirellulaceae</taxon>
        <taxon>Lignipirellula</taxon>
    </lineage>
</organism>
<proteinExistence type="predicted"/>
<evidence type="ECO:0000313" key="1">
    <source>
        <dbReference type="EMBL" id="QDU93083.1"/>
    </source>
</evidence>
<evidence type="ECO:0000313" key="2">
    <source>
        <dbReference type="Proteomes" id="UP000317648"/>
    </source>
</evidence>
<gene>
    <name evidence="1" type="ORF">Pla8534_08620</name>
</gene>
<reference evidence="1 2" key="1">
    <citation type="submission" date="2019-02" db="EMBL/GenBank/DDBJ databases">
        <title>Deep-cultivation of Planctomycetes and their phenomic and genomic characterization uncovers novel biology.</title>
        <authorList>
            <person name="Wiegand S."/>
            <person name="Jogler M."/>
            <person name="Boedeker C."/>
            <person name="Pinto D."/>
            <person name="Vollmers J."/>
            <person name="Rivas-Marin E."/>
            <person name="Kohn T."/>
            <person name="Peeters S.H."/>
            <person name="Heuer A."/>
            <person name="Rast P."/>
            <person name="Oberbeckmann S."/>
            <person name="Bunk B."/>
            <person name="Jeske O."/>
            <person name="Meyerdierks A."/>
            <person name="Storesund J.E."/>
            <person name="Kallscheuer N."/>
            <person name="Luecker S."/>
            <person name="Lage O.M."/>
            <person name="Pohl T."/>
            <person name="Merkel B.J."/>
            <person name="Hornburger P."/>
            <person name="Mueller R.-W."/>
            <person name="Bruemmer F."/>
            <person name="Labrenz M."/>
            <person name="Spormann A.M."/>
            <person name="Op den Camp H."/>
            <person name="Overmann J."/>
            <person name="Amann R."/>
            <person name="Jetten M.S.M."/>
            <person name="Mascher T."/>
            <person name="Medema M.H."/>
            <person name="Devos D.P."/>
            <person name="Kaster A.-K."/>
            <person name="Ovreas L."/>
            <person name="Rohde M."/>
            <person name="Galperin M.Y."/>
            <person name="Jogler C."/>
        </authorList>
    </citation>
    <scope>NUCLEOTIDE SEQUENCE [LARGE SCALE GENOMIC DNA]</scope>
    <source>
        <strain evidence="1 2">Pla85_3_4</strain>
    </source>
</reference>